<name>A0A7U2MPY2_ASPFN</name>
<dbReference type="VEuPathDB" id="FungiDB:F9C07_676"/>
<evidence type="ECO:0000313" key="2">
    <source>
        <dbReference type="Proteomes" id="UP000596276"/>
    </source>
</evidence>
<accession>A0A7U2MPY2</accession>
<organism evidence="1 2">
    <name type="scientific">Aspergillus flavus (strain ATCC 200026 / FGSC A1120 / IAM 13836 / NRRL 3357 / JCM 12722 / SRRC 167)</name>
    <dbReference type="NCBI Taxonomy" id="332952"/>
    <lineage>
        <taxon>Eukaryota</taxon>
        <taxon>Fungi</taxon>
        <taxon>Dikarya</taxon>
        <taxon>Ascomycota</taxon>
        <taxon>Pezizomycotina</taxon>
        <taxon>Eurotiomycetes</taxon>
        <taxon>Eurotiomycetidae</taxon>
        <taxon>Eurotiales</taxon>
        <taxon>Aspergillaceae</taxon>
        <taxon>Aspergillus</taxon>
        <taxon>Aspergillus subgen. Circumdati</taxon>
    </lineage>
</organism>
<protein>
    <submittedName>
        <fullName evidence="1">Uncharacterized protein</fullName>
    </submittedName>
</protein>
<evidence type="ECO:0000313" key="1">
    <source>
        <dbReference type="EMBL" id="QRD87693.1"/>
    </source>
</evidence>
<dbReference type="Proteomes" id="UP000596276">
    <property type="component" value="Chromosome 1"/>
</dbReference>
<reference evidence="2" key="1">
    <citation type="journal article" date="2021" name="G3 (Bethesda)">
        <title>Chromosome assembled and annotated genome sequence of Aspergillus flavus NRRL 3357.</title>
        <authorList>
            <person name="Skerker J.M."/>
            <person name="Pianalto K.M."/>
            <person name="Mondo S.J."/>
            <person name="Yang K."/>
            <person name="Arkin A.P."/>
            <person name="Keller N.P."/>
            <person name="Grigoriev I.V."/>
            <person name="Louise Glass N.L."/>
        </authorList>
    </citation>
    <scope>NUCLEOTIDE SEQUENCE [LARGE SCALE GENOMIC DNA]</scope>
    <source>
        <strain evidence="2">ATCC 200026 / FGSC A1120 / IAM 13836 / NRRL 3357 / JCM 12722 / SRRC 167</strain>
    </source>
</reference>
<dbReference type="AlphaFoldDB" id="A0A7U2MPY2"/>
<proteinExistence type="predicted"/>
<dbReference type="EMBL" id="CP044619">
    <property type="protein sequence ID" value="QRD87693.1"/>
    <property type="molecule type" value="Genomic_DNA"/>
</dbReference>
<sequence>MCGANLPSRVMVASIGHTLYYNPTLKGKGKRKRVTYGHTILTKIEVAKYTTAVVDSASLLLYGTKDALLQDLM</sequence>
<keyword evidence="2" id="KW-1185">Reference proteome</keyword>
<gene>
    <name evidence="1" type="ORF">F9C07_676</name>
</gene>